<protein>
    <submittedName>
        <fullName evidence="1">Uncharacterized protein</fullName>
    </submittedName>
</protein>
<keyword evidence="2" id="KW-1185">Reference proteome</keyword>
<name>A0A7X6BCE6_9SPHN</name>
<accession>A0A7X6BCE6</accession>
<comment type="caution">
    <text evidence="1">The sequence shown here is derived from an EMBL/GenBank/DDBJ whole genome shotgun (WGS) entry which is preliminary data.</text>
</comment>
<sequence length="89" mass="9679">MTEARWGDDAKNPPIDWTMSAALENVVRSGGDIAEVTNLGEAVRAWRELDPDHRAHAVLLLDHPVHIDGAALNRFEGEGIAALAERIAD</sequence>
<dbReference type="Proteomes" id="UP000531251">
    <property type="component" value="Unassembled WGS sequence"/>
</dbReference>
<reference evidence="1 2" key="1">
    <citation type="submission" date="2020-03" db="EMBL/GenBank/DDBJ databases">
        <title>Genomic Encyclopedia of Type Strains, Phase IV (KMG-IV): sequencing the most valuable type-strain genomes for metagenomic binning, comparative biology and taxonomic classification.</title>
        <authorList>
            <person name="Goeker M."/>
        </authorList>
    </citation>
    <scope>NUCLEOTIDE SEQUENCE [LARGE SCALE GENOMIC DNA]</scope>
    <source>
        <strain evidence="1 2">DSM 7225</strain>
    </source>
</reference>
<dbReference type="RefSeq" id="WP_125976868.1">
    <property type="nucleotide sequence ID" value="NZ_BAAADY010000047.1"/>
</dbReference>
<evidence type="ECO:0000313" key="1">
    <source>
        <dbReference type="EMBL" id="NJB98014.1"/>
    </source>
</evidence>
<evidence type="ECO:0000313" key="2">
    <source>
        <dbReference type="Proteomes" id="UP000531251"/>
    </source>
</evidence>
<organism evidence="1 2">
    <name type="scientific">Sphingomonas trueperi</name>
    <dbReference type="NCBI Taxonomy" id="53317"/>
    <lineage>
        <taxon>Bacteria</taxon>
        <taxon>Pseudomonadati</taxon>
        <taxon>Pseudomonadota</taxon>
        <taxon>Alphaproteobacteria</taxon>
        <taxon>Sphingomonadales</taxon>
        <taxon>Sphingomonadaceae</taxon>
        <taxon>Sphingomonas</taxon>
    </lineage>
</organism>
<proteinExistence type="predicted"/>
<dbReference type="AlphaFoldDB" id="A0A7X6BCE6"/>
<dbReference type="EMBL" id="JAATJB010000006">
    <property type="protein sequence ID" value="NJB98014.1"/>
    <property type="molecule type" value="Genomic_DNA"/>
</dbReference>
<gene>
    <name evidence="1" type="ORF">GGR89_002341</name>
</gene>